<keyword evidence="6" id="KW-0508">mRNA splicing</keyword>
<evidence type="ECO:0000256" key="7">
    <source>
        <dbReference type="ARBA" id="ARBA00023242"/>
    </source>
</evidence>
<dbReference type="Pfam" id="PF04502">
    <property type="entry name" value="Saf4_Yju2"/>
    <property type="match status" value="1"/>
</dbReference>
<evidence type="ECO:0000256" key="3">
    <source>
        <dbReference type="ARBA" id="ARBA00022723"/>
    </source>
</evidence>
<name>A0A1Y2FUT1_PROLT</name>
<evidence type="ECO:0000256" key="4">
    <source>
        <dbReference type="ARBA" id="ARBA00022728"/>
    </source>
</evidence>
<dbReference type="STRING" id="56484.A0A1Y2FUT1"/>
<keyword evidence="10" id="KW-1185">Reference proteome</keyword>
<feature type="region of interest" description="Disordered" evidence="8">
    <location>
        <begin position="13"/>
        <end position="42"/>
    </location>
</feature>
<dbReference type="Proteomes" id="UP000193685">
    <property type="component" value="Unassembled WGS sequence"/>
</dbReference>
<evidence type="ECO:0000313" key="10">
    <source>
        <dbReference type="Proteomes" id="UP000193685"/>
    </source>
</evidence>
<dbReference type="HAMAP" id="MF_03226">
    <property type="entry name" value="YJU2"/>
    <property type="match status" value="1"/>
</dbReference>
<keyword evidence="7" id="KW-0539">Nucleus</keyword>
<dbReference type="InterPro" id="IPR007590">
    <property type="entry name" value="Saf4/Yju2"/>
</dbReference>
<dbReference type="GeneID" id="63783596"/>
<keyword evidence="5" id="KW-0862">Zinc</keyword>
<evidence type="ECO:0000256" key="2">
    <source>
        <dbReference type="ARBA" id="ARBA00022664"/>
    </source>
</evidence>
<sequence length="184" mass="20742">MAERKVISKYFPPDYDPTQVTKTRKGRGSGISGGGGSINGKQTVRLMTPFSMRCTTCGEFIYKGKKFNARKEETGERYFTVKIFRFHIRCTRCSNPITFKTDPKNADFTAESGATRNVEPWRAPKAAEGDDETELDKLAEEEEATAMEQLEVKTVDARREMEIADALDEIRVRNAKAGRMDPDV</sequence>
<dbReference type="PANTHER" id="PTHR12111">
    <property type="entry name" value="SPLICING FACTOR YJU2"/>
    <property type="match status" value="1"/>
</dbReference>
<reference evidence="9 10" key="1">
    <citation type="submission" date="2016-07" db="EMBL/GenBank/DDBJ databases">
        <title>Pervasive Adenine N6-methylation of Active Genes in Fungi.</title>
        <authorList>
            <consortium name="DOE Joint Genome Institute"/>
            <person name="Mondo S.J."/>
            <person name="Dannebaum R.O."/>
            <person name="Kuo R.C."/>
            <person name="Labutti K."/>
            <person name="Haridas S."/>
            <person name="Kuo A."/>
            <person name="Salamov A."/>
            <person name="Ahrendt S.R."/>
            <person name="Lipzen A."/>
            <person name="Sullivan W."/>
            <person name="Andreopoulos W.B."/>
            <person name="Clum A."/>
            <person name="Lindquist E."/>
            <person name="Daum C."/>
            <person name="Ramamoorthy G.K."/>
            <person name="Gryganskyi A."/>
            <person name="Culley D."/>
            <person name="Magnuson J.K."/>
            <person name="James T.Y."/>
            <person name="O'Malley M.A."/>
            <person name="Stajich J.E."/>
            <person name="Spatafora J.W."/>
            <person name="Visel A."/>
            <person name="Grigoriev I.V."/>
        </authorList>
    </citation>
    <scope>NUCLEOTIDE SEQUENCE [LARGE SCALE GENOMIC DNA]</scope>
    <source>
        <strain evidence="9 10">12-1054</strain>
    </source>
</reference>
<dbReference type="OMA" id="ENCDYQN"/>
<evidence type="ECO:0000256" key="5">
    <source>
        <dbReference type="ARBA" id="ARBA00022833"/>
    </source>
</evidence>
<feature type="compositionally biased region" description="Gly residues" evidence="8">
    <location>
        <begin position="28"/>
        <end position="38"/>
    </location>
</feature>
<dbReference type="OrthoDB" id="674963at2759"/>
<dbReference type="InterPro" id="IPR043701">
    <property type="entry name" value="Yju2"/>
</dbReference>
<evidence type="ECO:0000313" key="9">
    <source>
        <dbReference type="EMBL" id="ORY87719.1"/>
    </source>
</evidence>
<dbReference type="AlphaFoldDB" id="A0A1Y2FUT1"/>
<comment type="subcellular location">
    <subcellularLocation>
        <location evidence="1">Nucleus</location>
    </subcellularLocation>
</comment>
<feature type="non-terminal residue" evidence="9">
    <location>
        <position position="184"/>
    </location>
</feature>
<organism evidence="9 10">
    <name type="scientific">Protomyces lactucae-debilis</name>
    <dbReference type="NCBI Taxonomy" id="2754530"/>
    <lineage>
        <taxon>Eukaryota</taxon>
        <taxon>Fungi</taxon>
        <taxon>Dikarya</taxon>
        <taxon>Ascomycota</taxon>
        <taxon>Taphrinomycotina</taxon>
        <taxon>Taphrinomycetes</taxon>
        <taxon>Taphrinales</taxon>
        <taxon>Protomycetaceae</taxon>
        <taxon>Protomyces</taxon>
    </lineage>
</organism>
<protein>
    <submittedName>
        <fullName evidence="9">CWC16 protein</fullName>
    </submittedName>
</protein>
<dbReference type="GO" id="GO:0046872">
    <property type="term" value="F:metal ion binding"/>
    <property type="evidence" value="ECO:0007669"/>
    <property type="project" value="UniProtKB-KW"/>
</dbReference>
<proteinExistence type="inferred from homology"/>
<keyword evidence="3" id="KW-0479">Metal-binding</keyword>
<keyword evidence="4" id="KW-0747">Spliceosome</keyword>
<dbReference type="GO" id="GO:0071006">
    <property type="term" value="C:U2-type catalytic step 1 spliceosome"/>
    <property type="evidence" value="ECO:0007669"/>
    <property type="project" value="TreeGrafter"/>
</dbReference>
<keyword evidence="2" id="KW-0507">mRNA processing</keyword>
<accession>A0A1Y2FUT1</accession>
<comment type="caution">
    <text evidence="9">The sequence shown here is derived from an EMBL/GenBank/DDBJ whole genome shotgun (WGS) entry which is preliminary data.</text>
</comment>
<dbReference type="RefSeq" id="XP_040728214.1">
    <property type="nucleotide sequence ID" value="XM_040866997.1"/>
</dbReference>
<gene>
    <name evidence="9" type="ORF">BCR37DRAFT_330909</name>
</gene>
<evidence type="ECO:0000256" key="8">
    <source>
        <dbReference type="SAM" id="MobiDB-lite"/>
    </source>
</evidence>
<dbReference type="EMBL" id="MCFI01000001">
    <property type="protein sequence ID" value="ORY87719.1"/>
    <property type="molecule type" value="Genomic_DNA"/>
</dbReference>
<dbReference type="PANTHER" id="PTHR12111:SF1">
    <property type="entry name" value="SPLICING FACTOR YJU2"/>
    <property type="match status" value="1"/>
</dbReference>
<dbReference type="GO" id="GO:0000398">
    <property type="term" value="P:mRNA splicing, via spliceosome"/>
    <property type="evidence" value="ECO:0007669"/>
    <property type="project" value="InterPro"/>
</dbReference>
<evidence type="ECO:0000256" key="1">
    <source>
        <dbReference type="ARBA" id="ARBA00004123"/>
    </source>
</evidence>
<evidence type="ECO:0000256" key="6">
    <source>
        <dbReference type="ARBA" id="ARBA00023187"/>
    </source>
</evidence>